<dbReference type="PROSITE" id="PS01125">
    <property type="entry name" value="ROK"/>
    <property type="match status" value="1"/>
</dbReference>
<sequence>MSLFSTCAQTDEYKVMERVFWLGHASRQHLMQLTDWSKSKVISLVSGLVEAGWLVESPALESTGGRRPSGLTLNPERGYLLGFDLGVTSLDVGLYDLSLKCIDTRSVPVARIEDPEAVLETMHLLAASLRETWKLEKTDILAMGVGVPGPVDVASGMLIDPPIMPNWNRVSIPDEFAKYTSAPVYVDNDVNTMALGELHRQRLASASRNGPLNLGNENFIVVKLGTGIGAGIVTHGELHRGADGAAGDIGHIMVDQNGPHCHCGNVGCLEAYAGAEALSKQATQGDSEVFRRLLAEKGFLNSHDIAAAARSGDRHANGIIREAGQRIGLVLSGITNFFNPGSLLLGGGISEISPSLLASVRQTVYARSLALSTRNLTIDLLPEKHSAGIRGACTLAFLGAACEENLL</sequence>
<comment type="caution">
    <text evidence="2">The sequence shown here is derived from an EMBL/GenBank/DDBJ whole genome shotgun (WGS) entry which is preliminary data.</text>
</comment>
<organism evidence="2 3">
    <name type="scientific">Deinococcus petrolearius</name>
    <dbReference type="NCBI Taxonomy" id="1751295"/>
    <lineage>
        <taxon>Bacteria</taxon>
        <taxon>Thermotogati</taxon>
        <taxon>Deinococcota</taxon>
        <taxon>Deinococci</taxon>
        <taxon>Deinococcales</taxon>
        <taxon>Deinococcaceae</taxon>
        <taxon>Deinococcus</taxon>
    </lineage>
</organism>
<dbReference type="SUPFAM" id="SSF46785">
    <property type="entry name" value="Winged helix' DNA-binding domain"/>
    <property type="match status" value="1"/>
</dbReference>
<evidence type="ECO:0000313" key="2">
    <source>
        <dbReference type="EMBL" id="MFC5848884.1"/>
    </source>
</evidence>
<dbReference type="Gene3D" id="3.30.420.40">
    <property type="match status" value="2"/>
</dbReference>
<evidence type="ECO:0000256" key="1">
    <source>
        <dbReference type="ARBA" id="ARBA00006479"/>
    </source>
</evidence>
<name>A0ABW1DKS0_9DEIO</name>
<dbReference type="InterPro" id="IPR036390">
    <property type="entry name" value="WH_DNA-bd_sf"/>
</dbReference>
<dbReference type="Gene3D" id="1.10.10.10">
    <property type="entry name" value="Winged helix-like DNA-binding domain superfamily/Winged helix DNA-binding domain"/>
    <property type="match status" value="1"/>
</dbReference>
<keyword evidence="3" id="KW-1185">Reference proteome</keyword>
<dbReference type="InterPro" id="IPR000600">
    <property type="entry name" value="ROK"/>
</dbReference>
<dbReference type="Proteomes" id="UP001595979">
    <property type="component" value="Unassembled WGS sequence"/>
</dbReference>
<dbReference type="Pfam" id="PF00480">
    <property type="entry name" value="ROK"/>
    <property type="match status" value="1"/>
</dbReference>
<evidence type="ECO:0000313" key="3">
    <source>
        <dbReference type="Proteomes" id="UP001595979"/>
    </source>
</evidence>
<dbReference type="EMBL" id="JBHSOH010000011">
    <property type="protein sequence ID" value="MFC5848884.1"/>
    <property type="molecule type" value="Genomic_DNA"/>
</dbReference>
<protein>
    <submittedName>
        <fullName evidence="2">ROK family protein</fullName>
    </submittedName>
</protein>
<comment type="similarity">
    <text evidence="1">Belongs to the ROK (NagC/XylR) family.</text>
</comment>
<dbReference type="RefSeq" id="WP_380049351.1">
    <property type="nucleotide sequence ID" value="NZ_JBHSOH010000011.1"/>
</dbReference>
<dbReference type="InterPro" id="IPR043129">
    <property type="entry name" value="ATPase_NBD"/>
</dbReference>
<gene>
    <name evidence="2" type="ORF">ACFPQ6_11235</name>
</gene>
<reference evidence="3" key="1">
    <citation type="journal article" date="2019" name="Int. J. Syst. Evol. Microbiol.">
        <title>The Global Catalogue of Microorganisms (GCM) 10K type strain sequencing project: providing services to taxonomists for standard genome sequencing and annotation.</title>
        <authorList>
            <consortium name="The Broad Institute Genomics Platform"/>
            <consortium name="The Broad Institute Genome Sequencing Center for Infectious Disease"/>
            <person name="Wu L."/>
            <person name="Ma J."/>
        </authorList>
    </citation>
    <scope>NUCLEOTIDE SEQUENCE [LARGE SCALE GENOMIC DNA]</scope>
    <source>
        <strain evidence="3">CGMCC 1.15053</strain>
    </source>
</reference>
<dbReference type="InterPro" id="IPR049874">
    <property type="entry name" value="ROK_cs"/>
</dbReference>
<dbReference type="PANTHER" id="PTHR18964:SF173">
    <property type="entry name" value="GLUCOKINASE"/>
    <property type="match status" value="1"/>
</dbReference>
<dbReference type="SUPFAM" id="SSF53067">
    <property type="entry name" value="Actin-like ATPase domain"/>
    <property type="match status" value="1"/>
</dbReference>
<proteinExistence type="inferred from homology"/>
<dbReference type="InterPro" id="IPR036388">
    <property type="entry name" value="WH-like_DNA-bd_sf"/>
</dbReference>
<dbReference type="PANTHER" id="PTHR18964">
    <property type="entry name" value="ROK (REPRESSOR, ORF, KINASE) FAMILY"/>
    <property type="match status" value="1"/>
</dbReference>
<accession>A0ABW1DKS0</accession>